<proteinExistence type="predicted"/>
<dbReference type="PROSITE" id="PS51257">
    <property type="entry name" value="PROKAR_LIPOPROTEIN"/>
    <property type="match status" value="1"/>
</dbReference>
<protein>
    <recommendedName>
        <fullName evidence="3">Lipoprotein</fullName>
    </recommendedName>
</protein>
<dbReference type="RefSeq" id="WP_077665084.1">
    <property type="nucleotide sequence ID" value="NZ_MKZZ01000009.1"/>
</dbReference>
<keyword evidence="2" id="KW-1185">Reference proteome</keyword>
<dbReference type="EMBL" id="JALJCU010000030">
    <property type="protein sequence ID" value="MCQ9122294.1"/>
    <property type="molecule type" value="Genomic_DNA"/>
</dbReference>
<reference evidence="1 2" key="1">
    <citation type="journal article" date="2022" name="Microbiol. Spectr.">
        <title>Microbiota of the Pregnant Mouse: Characterization of the Bacterial Communities in the Oral Cavity, Lung, Intestine, and Vagina through Culture and DNA Sequencing.</title>
        <authorList>
            <person name="Greenberg J.M."/>
            <person name="Romero R."/>
            <person name="Winters A.D."/>
            <person name="Galaz J."/>
            <person name="Garcia-Flores V."/>
            <person name="Arenas-Hernandez M."/>
            <person name="Panzer J."/>
            <person name="Shaffer Z."/>
            <person name="Kracht D.J."/>
            <person name="Gomez-Lopez N."/>
            <person name="Theis K.R."/>
        </authorList>
    </citation>
    <scope>NUCLEOTIDE SEQUENCE [LARGE SCALE GENOMIC DNA]</scope>
    <source>
        <strain evidence="1 2">MAC-C1-H1</strain>
    </source>
</reference>
<evidence type="ECO:0000313" key="2">
    <source>
        <dbReference type="Proteomes" id="UP001206350"/>
    </source>
</evidence>
<accession>A0AAW5LFF8</accession>
<organism evidence="1 2">
    <name type="scientific">Rodentibacter pneumotropicus</name>
    <dbReference type="NCBI Taxonomy" id="758"/>
    <lineage>
        <taxon>Bacteria</taxon>
        <taxon>Pseudomonadati</taxon>
        <taxon>Pseudomonadota</taxon>
        <taxon>Gammaproteobacteria</taxon>
        <taxon>Pasteurellales</taxon>
        <taxon>Pasteurellaceae</taxon>
        <taxon>Rodentibacter</taxon>
    </lineage>
</organism>
<dbReference type="Proteomes" id="UP001206350">
    <property type="component" value="Unassembled WGS sequence"/>
</dbReference>
<sequence>MQRIYQIIVLFFSTFGVSGCLLDEYKVIEPEREEQVKSIFISDNRLYILGETLDLQSNEYSQSEIQNIQQLLNNYGKYIKQIYGYIWVGDLGAEISSTYMHLRTYWDLSDLKTEQKLELARLLLPKYYSSSRQSEIEEILSDKSLTKMIRDIPLVVSKIQNRDALISQYPVIASYFKDFAKIHIEQQTEHSKVKQKLNNATMTILSPAVILYCIIEAGCIPKG</sequence>
<evidence type="ECO:0008006" key="3">
    <source>
        <dbReference type="Google" id="ProtNLM"/>
    </source>
</evidence>
<dbReference type="AlphaFoldDB" id="A0AAW5LFF8"/>
<gene>
    <name evidence="1" type="ORF">MUU45_002046</name>
</gene>
<comment type="caution">
    <text evidence="1">The sequence shown here is derived from an EMBL/GenBank/DDBJ whole genome shotgun (WGS) entry which is preliminary data.</text>
</comment>
<name>A0AAW5LFF8_9PAST</name>
<evidence type="ECO:0000313" key="1">
    <source>
        <dbReference type="EMBL" id="MCQ9122294.1"/>
    </source>
</evidence>